<dbReference type="Gene3D" id="1.10.238.10">
    <property type="entry name" value="EF-hand"/>
    <property type="match status" value="1"/>
</dbReference>
<organism evidence="4 5">
    <name type="scientific">Symbiodinium pilosum</name>
    <name type="common">Dinoflagellate</name>
    <dbReference type="NCBI Taxonomy" id="2952"/>
    <lineage>
        <taxon>Eukaryota</taxon>
        <taxon>Sar</taxon>
        <taxon>Alveolata</taxon>
        <taxon>Dinophyceae</taxon>
        <taxon>Suessiales</taxon>
        <taxon>Symbiodiniaceae</taxon>
        <taxon>Symbiodinium</taxon>
    </lineage>
</organism>
<gene>
    <name evidence="4" type="primary">REPS1</name>
    <name evidence="4" type="ORF">SPIL2461_LOCUS1567</name>
</gene>
<evidence type="ECO:0000313" key="4">
    <source>
        <dbReference type="EMBL" id="CAE7193349.1"/>
    </source>
</evidence>
<keyword evidence="5" id="KW-1185">Reference proteome</keyword>
<dbReference type="InterPro" id="IPR000261">
    <property type="entry name" value="EH_dom"/>
</dbReference>
<dbReference type="InterPro" id="IPR018247">
    <property type="entry name" value="EF_Hand_1_Ca_BS"/>
</dbReference>
<dbReference type="GO" id="GO:0005886">
    <property type="term" value="C:plasma membrane"/>
    <property type="evidence" value="ECO:0007669"/>
    <property type="project" value="TreeGrafter"/>
</dbReference>
<dbReference type="Pfam" id="PF12763">
    <property type="entry name" value="EH"/>
    <property type="match status" value="1"/>
</dbReference>
<dbReference type="PANTHER" id="PTHR11216">
    <property type="entry name" value="EH DOMAIN"/>
    <property type="match status" value="1"/>
</dbReference>
<dbReference type="InterPro" id="IPR011992">
    <property type="entry name" value="EF-hand-dom_pair"/>
</dbReference>
<dbReference type="EMBL" id="CAJNIZ010001536">
    <property type="protein sequence ID" value="CAE7193349.1"/>
    <property type="molecule type" value="Genomic_DNA"/>
</dbReference>
<feature type="domain" description="EF-hand" evidence="3">
    <location>
        <begin position="63"/>
        <end position="98"/>
    </location>
</feature>
<accession>A0A812J5A3</accession>
<dbReference type="Proteomes" id="UP000649617">
    <property type="component" value="Unassembled WGS sequence"/>
</dbReference>
<dbReference type="GO" id="GO:0005509">
    <property type="term" value="F:calcium ion binding"/>
    <property type="evidence" value="ECO:0007669"/>
    <property type="project" value="InterPro"/>
</dbReference>
<evidence type="ECO:0000313" key="5">
    <source>
        <dbReference type="Proteomes" id="UP000649617"/>
    </source>
</evidence>
<dbReference type="GO" id="GO:0006897">
    <property type="term" value="P:endocytosis"/>
    <property type="evidence" value="ECO:0007669"/>
    <property type="project" value="TreeGrafter"/>
</dbReference>
<dbReference type="PROSITE" id="PS50031">
    <property type="entry name" value="EH"/>
    <property type="match status" value="1"/>
</dbReference>
<dbReference type="PROSITE" id="PS00018">
    <property type="entry name" value="EF_HAND_1"/>
    <property type="match status" value="1"/>
</dbReference>
<comment type="caution">
    <text evidence="4">The sequence shown here is derived from an EMBL/GenBank/DDBJ whole genome shotgun (WGS) entry which is preliminary data.</text>
</comment>
<protein>
    <submittedName>
        <fullName evidence="4">REPS1 protein</fullName>
    </submittedName>
</protein>
<dbReference type="SMART" id="SM00027">
    <property type="entry name" value="EH"/>
    <property type="match status" value="1"/>
</dbReference>
<feature type="domain" description="EH" evidence="2">
    <location>
        <begin position="64"/>
        <end position="146"/>
    </location>
</feature>
<dbReference type="CDD" id="cd00052">
    <property type="entry name" value="EH"/>
    <property type="match status" value="1"/>
</dbReference>
<dbReference type="PROSITE" id="PS50222">
    <property type="entry name" value="EF_HAND_2"/>
    <property type="match status" value="1"/>
</dbReference>
<evidence type="ECO:0000259" key="2">
    <source>
        <dbReference type="PROSITE" id="PS50031"/>
    </source>
</evidence>
<reference evidence="4" key="1">
    <citation type="submission" date="2021-02" db="EMBL/GenBank/DDBJ databases">
        <authorList>
            <person name="Dougan E. K."/>
            <person name="Rhodes N."/>
            <person name="Thang M."/>
            <person name="Chan C."/>
        </authorList>
    </citation>
    <scope>NUCLEOTIDE SEQUENCE</scope>
</reference>
<dbReference type="SUPFAM" id="SSF47473">
    <property type="entry name" value="EF-hand"/>
    <property type="match status" value="1"/>
</dbReference>
<dbReference type="OrthoDB" id="73919at2759"/>
<name>A0A812J5A3_SYMPI</name>
<sequence>MTLAERRRQGAALPYSLPSELLSVAMEDLPSSSPAATLPSAVLAPVVAQDSGPSNELWEPSAEELGEYKQIFLSLVGDSDGLLDAQEAKKVLERSGVPLTELAAIWYLADVDGDGQLALCEFACAMHLTVRRRAGAPLPEELPSPLTRLVAGAIDFPDVPQWGPCRIRRGSGQLTRMCFRKGVRLAEVDKVKLTPRLYAAAGGISLMDEGSGHAKVKLNVVETNDPC</sequence>
<dbReference type="GO" id="GO:0016197">
    <property type="term" value="P:endosomal transport"/>
    <property type="evidence" value="ECO:0007669"/>
    <property type="project" value="TreeGrafter"/>
</dbReference>
<evidence type="ECO:0000256" key="1">
    <source>
        <dbReference type="ARBA" id="ARBA00022837"/>
    </source>
</evidence>
<dbReference type="GO" id="GO:0005737">
    <property type="term" value="C:cytoplasm"/>
    <property type="evidence" value="ECO:0007669"/>
    <property type="project" value="TreeGrafter"/>
</dbReference>
<proteinExistence type="predicted"/>
<evidence type="ECO:0000259" key="3">
    <source>
        <dbReference type="PROSITE" id="PS50222"/>
    </source>
</evidence>
<keyword evidence="1" id="KW-0106">Calcium</keyword>
<dbReference type="AlphaFoldDB" id="A0A812J5A3"/>
<dbReference type="InterPro" id="IPR002048">
    <property type="entry name" value="EF_hand_dom"/>
</dbReference>